<feature type="binding site" evidence="12">
    <location>
        <position position="105"/>
    </location>
    <ligand>
        <name>Zn(2+)</name>
        <dbReference type="ChEBI" id="CHEBI:29105"/>
    </ligand>
</feature>
<evidence type="ECO:0000256" key="10">
    <source>
        <dbReference type="PIRSR" id="PIRSR004682-1"/>
    </source>
</evidence>
<accession>A0AA46AF43</accession>
<dbReference type="NCBIfam" id="TIGR01656">
    <property type="entry name" value="Histidinol-ppas"/>
    <property type="match status" value="1"/>
</dbReference>
<feature type="binding site" evidence="12">
    <location>
        <position position="107"/>
    </location>
    <ligand>
        <name>Zn(2+)</name>
        <dbReference type="ChEBI" id="CHEBI:29105"/>
    </ligand>
</feature>
<keyword evidence="4 9" id="KW-0963">Cytoplasm</keyword>
<dbReference type="Pfam" id="PF08645">
    <property type="entry name" value="PNK3P"/>
    <property type="match status" value="1"/>
</dbReference>
<evidence type="ECO:0000256" key="5">
    <source>
        <dbReference type="ARBA" id="ARBA00022723"/>
    </source>
</evidence>
<dbReference type="AlphaFoldDB" id="A0AA46AF43"/>
<dbReference type="InterPro" id="IPR013954">
    <property type="entry name" value="PNK3P"/>
</dbReference>
<comment type="cofactor">
    <cofactor evidence="1 12">
        <name>Mg(2+)</name>
        <dbReference type="ChEBI" id="CHEBI:18420"/>
    </cofactor>
</comment>
<keyword evidence="12" id="KW-0862">Zinc</keyword>
<evidence type="ECO:0000256" key="11">
    <source>
        <dbReference type="PIRSR" id="PIRSR004682-3"/>
    </source>
</evidence>
<evidence type="ECO:0000313" key="14">
    <source>
        <dbReference type="Proteomes" id="UP001157947"/>
    </source>
</evidence>
<evidence type="ECO:0000256" key="12">
    <source>
        <dbReference type="PIRSR" id="PIRSR004682-4"/>
    </source>
</evidence>
<dbReference type="PANTHER" id="PTHR42891">
    <property type="entry name" value="D-GLYCERO-BETA-D-MANNO-HEPTOSE-1,7-BISPHOSPHATE 7-PHOSPHATASE"/>
    <property type="match status" value="1"/>
</dbReference>
<dbReference type="GO" id="GO:0005975">
    <property type="term" value="P:carbohydrate metabolic process"/>
    <property type="evidence" value="ECO:0007669"/>
    <property type="project" value="InterPro"/>
</dbReference>
<feature type="active site" description="Nucleophile" evidence="10">
    <location>
        <position position="22"/>
    </location>
</feature>
<name>A0AA46AF43_9AQUI</name>
<proteinExistence type="inferred from homology"/>
<keyword evidence="6 9" id="KW-0378">Hydrolase</keyword>
<evidence type="ECO:0000256" key="1">
    <source>
        <dbReference type="ARBA" id="ARBA00001946"/>
    </source>
</evidence>
<dbReference type="CDD" id="cd07503">
    <property type="entry name" value="HAD_HisB-N"/>
    <property type="match status" value="1"/>
</dbReference>
<dbReference type="PANTHER" id="PTHR42891:SF1">
    <property type="entry name" value="D-GLYCERO-BETA-D-MANNO-HEPTOSE-1,7-BISPHOSPHATE 7-PHOSPHATASE"/>
    <property type="match status" value="1"/>
</dbReference>
<dbReference type="InterPro" id="IPR023214">
    <property type="entry name" value="HAD_sf"/>
</dbReference>
<evidence type="ECO:0000313" key="13">
    <source>
        <dbReference type="EMBL" id="SMP17177.1"/>
    </source>
</evidence>
<dbReference type="RefSeq" id="WP_265134199.1">
    <property type="nucleotide sequence ID" value="NZ_FXTX01000016.1"/>
</dbReference>
<dbReference type="InterPro" id="IPR004446">
    <property type="entry name" value="Heptose_bisP_phosphatase"/>
</dbReference>
<dbReference type="SUPFAM" id="SSF56784">
    <property type="entry name" value="HAD-like"/>
    <property type="match status" value="1"/>
</dbReference>
<feature type="binding site" evidence="12">
    <location>
        <position position="114"/>
    </location>
    <ligand>
        <name>Zn(2+)</name>
        <dbReference type="ChEBI" id="CHEBI:29105"/>
    </ligand>
</feature>
<dbReference type="InterPro" id="IPR006549">
    <property type="entry name" value="HAD-SF_hydro_IIIA"/>
</dbReference>
<feature type="binding site" evidence="12">
    <location>
        <position position="24"/>
    </location>
    <ligand>
        <name>Mg(2+)</name>
        <dbReference type="ChEBI" id="CHEBI:18420"/>
    </ligand>
</feature>
<dbReference type="GO" id="GO:0046872">
    <property type="term" value="F:metal ion binding"/>
    <property type="evidence" value="ECO:0007669"/>
    <property type="project" value="UniProtKB-KW"/>
</dbReference>
<dbReference type="NCBIfam" id="TIGR01662">
    <property type="entry name" value="HAD-SF-IIIA"/>
    <property type="match status" value="1"/>
</dbReference>
<evidence type="ECO:0000256" key="7">
    <source>
        <dbReference type="ARBA" id="ARBA00023277"/>
    </source>
</evidence>
<evidence type="ECO:0000256" key="6">
    <source>
        <dbReference type="ARBA" id="ARBA00022801"/>
    </source>
</evidence>
<feature type="site" description="Stabilizes the phosphoryl group" evidence="11">
    <location>
        <position position="118"/>
    </location>
</feature>
<dbReference type="Proteomes" id="UP001157947">
    <property type="component" value="Unassembled WGS sequence"/>
</dbReference>
<feature type="site" description="Stabilizes the phosphoryl group" evidence="11">
    <location>
        <position position="66"/>
    </location>
</feature>
<keyword evidence="14" id="KW-1185">Reference proteome</keyword>
<comment type="subcellular location">
    <subcellularLocation>
        <location evidence="2 9">Cytoplasm</location>
    </subcellularLocation>
</comment>
<keyword evidence="7 9" id="KW-0119">Carbohydrate metabolism</keyword>
<comment type="subunit">
    <text evidence="3">Monomer.</text>
</comment>
<keyword evidence="12" id="KW-0460">Magnesium</keyword>
<evidence type="ECO:0000256" key="3">
    <source>
        <dbReference type="ARBA" id="ARBA00011245"/>
    </source>
</evidence>
<comment type="cofactor">
    <cofactor evidence="12">
        <name>Zn(2+)</name>
        <dbReference type="ChEBI" id="CHEBI:29105"/>
    </cofactor>
</comment>
<evidence type="ECO:0000256" key="4">
    <source>
        <dbReference type="ARBA" id="ARBA00022490"/>
    </source>
</evidence>
<sequence>MKKQREILKTLNIDKTWTLFLDRDGVINRKIDGDYVRNWQQFEFLPKVLEALEILNNIFGKIIIVTNQRGIGRGLMTEKDLLDIHSNVLNILSDKKIKIDKIYYCPHDYEKEDCICRKPKIGMALQAKKDFPDIDFKKSIMVGDSISDIEFGNNASMISILIDESNSDIKSLYEFAILIKNKT</sequence>
<dbReference type="InterPro" id="IPR006543">
    <property type="entry name" value="Histidinol-phos"/>
</dbReference>
<keyword evidence="5 12" id="KW-0479">Metal-binding</keyword>
<feature type="binding site" evidence="12">
    <location>
        <position position="144"/>
    </location>
    <ligand>
        <name>Mg(2+)</name>
        <dbReference type="ChEBI" id="CHEBI:18420"/>
    </ligand>
</feature>
<evidence type="ECO:0000256" key="9">
    <source>
        <dbReference type="PIRNR" id="PIRNR004682"/>
    </source>
</evidence>
<feature type="site" description="Contributes to substrate recognition" evidence="11">
    <location>
        <position position="117"/>
    </location>
</feature>
<dbReference type="PIRSF" id="PIRSF004682">
    <property type="entry name" value="GmhB"/>
    <property type="match status" value="1"/>
</dbReference>
<reference evidence="13" key="1">
    <citation type="submission" date="2017-05" db="EMBL/GenBank/DDBJ databases">
        <authorList>
            <person name="Varghese N."/>
            <person name="Submissions S."/>
        </authorList>
    </citation>
    <scope>NUCLEOTIDE SEQUENCE</scope>
    <source>
        <strain evidence="13">DSM 18763</strain>
    </source>
</reference>
<comment type="caution">
    <text evidence="13">The sequence shown here is derived from an EMBL/GenBank/DDBJ whole genome shotgun (WGS) entry which is preliminary data.</text>
</comment>
<dbReference type="EC" id="3.1.3.-" evidence="9"/>
<organism evidence="13 14">
    <name type="scientific">Venenivibrio stagnispumantis</name>
    <dbReference type="NCBI Taxonomy" id="407998"/>
    <lineage>
        <taxon>Bacteria</taxon>
        <taxon>Pseudomonadati</taxon>
        <taxon>Aquificota</taxon>
        <taxon>Aquificia</taxon>
        <taxon>Aquificales</taxon>
        <taxon>Hydrogenothermaceae</taxon>
        <taxon>Venenivibrio</taxon>
    </lineage>
</organism>
<dbReference type="GO" id="GO:0016791">
    <property type="term" value="F:phosphatase activity"/>
    <property type="evidence" value="ECO:0007669"/>
    <property type="project" value="InterPro"/>
</dbReference>
<dbReference type="InterPro" id="IPR036412">
    <property type="entry name" value="HAD-like_sf"/>
</dbReference>
<dbReference type="GO" id="GO:0005737">
    <property type="term" value="C:cytoplasm"/>
    <property type="evidence" value="ECO:0007669"/>
    <property type="project" value="UniProtKB-SubCell"/>
</dbReference>
<feature type="binding site" evidence="12">
    <location>
        <position position="22"/>
    </location>
    <ligand>
        <name>Mg(2+)</name>
        <dbReference type="ChEBI" id="CHEBI:18420"/>
    </ligand>
</feature>
<dbReference type="EMBL" id="FXTX01000016">
    <property type="protein sequence ID" value="SMP17177.1"/>
    <property type="molecule type" value="Genomic_DNA"/>
</dbReference>
<comment type="similarity">
    <text evidence="9">Belongs to the gmhB family.</text>
</comment>
<protein>
    <recommendedName>
        <fullName evidence="8 9">D,D-heptose 1,7-bisphosphate phosphatase</fullName>
        <ecNumber evidence="9">3.1.3.-</ecNumber>
    </recommendedName>
</protein>
<feature type="active site" description="Proton donor" evidence="10">
    <location>
        <position position="24"/>
    </location>
</feature>
<feature type="binding site" evidence="12">
    <location>
        <position position="116"/>
    </location>
    <ligand>
        <name>Zn(2+)</name>
        <dbReference type="ChEBI" id="CHEBI:29105"/>
    </ligand>
</feature>
<evidence type="ECO:0000256" key="8">
    <source>
        <dbReference type="ARBA" id="ARBA00031828"/>
    </source>
</evidence>
<evidence type="ECO:0000256" key="2">
    <source>
        <dbReference type="ARBA" id="ARBA00004496"/>
    </source>
</evidence>
<gene>
    <name evidence="13" type="ORF">SAMN06264868_1163</name>
</gene>
<dbReference type="Gene3D" id="3.40.50.1000">
    <property type="entry name" value="HAD superfamily/HAD-like"/>
    <property type="match status" value="1"/>
</dbReference>